<gene>
    <name evidence="2" type="ORF">F511_15614</name>
</gene>
<organism evidence="2 3">
    <name type="scientific">Dorcoceras hygrometricum</name>
    <dbReference type="NCBI Taxonomy" id="472368"/>
    <lineage>
        <taxon>Eukaryota</taxon>
        <taxon>Viridiplantae</taxon>
        <taxon>Streptophyta</taxon>
        <taxon>Embryophyta</taxon>
        <taxon>Tracheophyta</taxon>
        <taxon>Spermatophyta</taxon>
        <taxon>Magnoliopsida</taxon>
        <taxon>eudicotyledons</taxon>
        <taxon>Gunneridae</taxon>
        <taxon>Pentapetalae</taxon>
        <taxon>asterids</taxon>
        <taxon>lamiids</taxon>
        <taxon>Lamiales</taxon>
        <taxon>Gesneriaceae</taxon>
        <taxon>Didymocarpoideae</taxon>
        <taxon>Trichosporeae</taxon>
        <taxon>Loxocarpinae</taxon>
        <taxon>Dorcoceras</taxon>
    </lineage>
</organism>
<protein>
    <submittedName>
        <fullName evidence="2">Uncharacterized protein</fullName>
    </submittedName>
</protein>
<sequence>MRRVVNYHSSWARQRQIRASVDQIRFEQIRRKDDVDRLRDTLLMHIRDIEKKSTELFDELDRVNRASRIDIQDIRTVLSLDIRSSQKQLSPHIAAVAIDNVDVRRELGDIVDFLRGVDAKKGEGSSRRPQPPPEDHNRPSGGTSGSAVEHKAKVDLVSAVVTEAAAVDARASDNTALSSPYWSVSPHVPSGYYQISWVGQQQVELLMHLVSQVIPLAVALTQLEVSQEVDRVSQLCIFSICTGITTGGMSRTAAQLQDLVSNISLEQLHSKELLTSFKTDFNERMKSLKLIVEDLRASHVALVNKQWRQYLDFLMREDKLKADLSSEITSTRLMLHEEAQKSSSSKFEPRLPQLSARRSSCSS</sequence>
<name>A0A2Z7AI19_9LAMI</name>
<feature type="region of interest" description="Disordered" evidence="1">
    <location>
        <begin position="120"/>
        <end position="148"/>
    </location>
</feature>
<accession>A0A2Z7AI19</accession>
<keyword evidence="3" id="KW-1185">Reference proteome</keyword>
<dbReference type="Proteomes" id="UP000250235">
    <property type="component" value="Unassembled WGS sequence"/>
</dbReference>
<reference evidence="2 3" key="1">
    <citation type="journal article" date="2015" name="Proc. Natl. Acad. Sci. U.S.A.">
        <title>The resurrection genome of Boea hygrometrica: A blueprint for survival of dehydration.</title>
        <authorList>
            <person name="Xiao L."/>
            <person name="Yang G."/>
            <person name="Zhang L."/>
            <person name="Yang X."/>
            <person name="Zhao S."/>
            <person name="Ji Z."/>
            <person name="Zhou Q."/>
            <person name="Hu M."/>
            <person name="Wang Y."/>
            <person name="Chen M."/>
            <person name="Xu Y."/>
            <person name="Jin H."/>
            <person name="Xiao X."/>
            <person name="Hu G."/>
            <person name="Bao F."/>
            <person name="Hu Y."/>
            <person name="Wan P."/>
            <person name="Li L."/>
            <person name="Deng X."/>
            <person name="Kuang T."/>
            <person name="Xiang C."/>
            <person name="Zhu J.K."/>
            <person name="Oliver M.J."/>
            <person name="He Y."/>
        </authorList>
    </citation>
    <scope>NUCLEOTIDE SEQUENCE [LARGE SCALE GENOMIC DNA]</scope>
    <source>
        <strain evidence="3">cv. XS01</strain>
    </source>
</reference>
<dbReference type="AlphaFoldDB" id="A0A2Z7AI19"/>
<proteinExistence type="predicted"/>
<evidence type="ECO:0000313" key="3">
    <source>
        <dbReference type="Proteomes" id="UP000250235"/>
    </source>
</evidence>
<dbReference type="EMBL" id="KV014886">
    <property type="protein sequence ID" value="KZV21463.1"/>
    <property type="molecule type" value="Genomic_DNA"/>
</dbReference>
<feature type="region of interest" description="Disordered" evidence="1">
    <location>
        <begin position="337"/>
        <end position="363"/>
    </location>
</feature>
<evidence type="ECO:0000313" key="2">
    <source>
        <dbReference type="EMBL" id="KZV21463.1"/>
    </source>
</evidence>
<evidence type="ECO:0000256" key="1">
    <source>
        <dbReference type="SAM" id="MobiDB-lite"/>
    </source>
</evidence>